<evidence type="ECO:0000313" key="2">
    <source>
        <dbReference type="EMBL" id="MFC5022846.1"/>
    </source>
</evidence>
<keyword evidence="3" id="KW-1185">Reference proteome</keyword>
<gene>
    <name evidence="2" type="ORF">ACFPM3_11960</name>
</gene>
<organism evidence="2 3">
    <name type="scientific">Streptomyces coeruleoprunus</name>
    <dbReference type="NCBI Taxonomy" id="285563"/>
    <lineage>
        <taxon>Bacteria</taxon>
        <taxon>Bacillati</taxon>
        <taxon>Actinomycetota</taxon>
        <taxon>Actinomycetes</taxon>
        <taxon>Kitasatosporales</taxon>
        <taxon>Streptomycetaceae</taxon>
        <taxon>Streptomyces</taxon>
    </lineage>
</organism>
<proteinExistence type="predicted"/>
<feature type="region of interest" description="Disordered" evidence="1">
    <location>
        <begin position="110"/>
        <end position="137"/>
    </location>
</feature>
<reference evidence="3" key="1">
    <citation type="journal article" date="2019" name="Int. J. Syst. Evol. Microbiol.">
        <title>The Global Catalogue of Microorganisms (GCM) 10K type strain sequencing project: providing services to taxonomists for standard genome sequencing and annotation.</title>
        <authorList>
            <consortium name="The Broad Institute Genomics Platform"/>
            <consortium name="The Broad Institute Genome Sequencing Center for Infectious Disease"/>
            <person name="Wu L."/>
            <person name="Ma J."/>
        </authorList>
    </citation>
    <scope>NUCLEOTIDE SEQUENCE [LARGE SCALE GENOMIC DNA]</scope>
    <source>
        <strain evidence="3">CGMCC 4.1648</strain>
    </source>
</reference>
<name>A0ABV9XBL6_9ACTN</name>
<protein>
    <submittedName>
        <fullName evidence="2">Uncharacterized protein</fullName>
    </submittedName>
</protein>
<sequence>MAAPAPSHPDPRVFQDVHTKVLTQVPYNSAAQYHLHYGEGTSPERFGTACAWQTFTAGEEVARRTGVRAEYRVGGRHVCALYDDGETLTVLDPYLMHRAPLRLSRADAAASPDGTVRTDADAYPLRRRPDGSPAPSTLRAVWRPADGLLRFQYLRHSPRLGETVTHRAYTMRPGDTVTQLPVPAPLVRQLLLHPEQNNLSLRAVHPGDDALTEVALPFSGRPRGTLADPRALIARDNQGAVSRWGSAAFDRELERVAEAVRAGRQDVVDHLVGAAALWDAAAPAGIEVPDYSLEDA</sequence>
<accession>A0ABV9XBL6</accession>
<dbReference type="Proteomes" id="UP001595829">
    <property type="component" value="Unassembled WGS sequence"/>
</dbReference>
<evidence type="ECO:0000313" key="3">
    <source>
        <dbReference type="Proteomes" id="UP001595829"/>
    </source>
</evidence>
<evidence type="ECO:0000256" key="1">
    <source>
        <dbReference type="SAM" id="MobiDB-lite"/>
    </source>
</evidence>
<dbReference type="EMBL" id="JBHSJD010000007">
    <property type="protein sequence ID" value="MFC5022846.1"/>
    <property type="molecule type" value="Genomic_DNA"/>
</dbReference>
<comment type="caution">
    <text evidence="2">The sequence shown here is derived from an EMBL/GenBank/DDBJ whole genome shotgun (WGS) entry which is preliminary data.</text>
</comment>
<dbReference type="RefSeq" id="WP_345690480.1">
    <property type="nucleotide sequence ID" value="NZ_BAABIT010000001.1"/>
</dbReference>